<protein>
    <submittedName>
        <fullName evidence="1">NADH dehydrogenase subunit 1</fullName>
    </submittedName>
</protein>
<dbReference type="EMBL" id="HM439246">
    <property type="protein sequence ID" value="ADQ55463.1"/>
    <property type="molecule type" value="Genomic_DNA"/>
</dbReference>
<organism evidence="1">
    <name type="scientific">Phlebotomus major</name>
    <dbReference type="NCBI Taxonomy" id="447269"/>
    <lineage>
        <taxon>Eukaryota</taxon>
        <taxon>Metazoa</taxon>
        <taxon>Ecdysozoa</taxon>
        <taxon>Arthropoda</taxon>
        <taxon>Hexapoda</taxon>
        <taxon>Insecta</taxon>
        <taxon>Pterygota</taxon>
        <taxon>Neoptera</taxon>
        <taxon>Endopterygota</taxon>
        <taxon>Diptera</taxon>
        <taxon>Nematocera</taxon>
        <taxon>Psychodoidea</taxon>
        <taxon>Psychodidae</taxon>
        <taxon>Phlebotomus</taxon>
        <taxon>Larroussius</taxon>
        <taxon>Phlebotomus major complex</taxon>
    </lineage>
</organism>
<name>G8C896_9DIPT</name>
<proteinExistence type="predicted"/>
<gene>
    <name evidence="1" type="primary">NADH1</name>
</gene>
<feature type="non-terminal residue" evidence="1">
    <location>
        <position position="1"/>
    </location>
</feature>
<keyword evidence="1" id="KW-0496">Mitochondrion</keyword>
<accession>G8C896</accession>
<evidence type="ECO:0000313" key="1">
    <source>
        <dbReference type="EMBL" id="ADQ55463.1"/>
    </source>
</evidence>
<dbReference type="AlphaFoldDB" id="G8C896"/>
<reference evidence="1" key="1">
    <citation type="submission" date="2010-06" db="EMBL/GenBank/DDBJ databases">
        <title>Molecular variation of Phlebotomus major s.l. in two endemic and non-endemic foci of visceral leishmaniasis, based on mtDNA sequences in Islamic Republic of Iran.</title>
        <authorList>
            <person name="Badakhshan M."/>
            <person name="Sadraei J."/>
            <person name="Moin-Vaziri V."/>
        </authorList>
    </citation>
    <scope>NUCLEOTIDE SEQUENCE</scope>
    <source>
        <strain evidence="1">M1-Miyandoab</strain>
    </source>
</reference>
<geneLocation type="mitochondrion" evidence="1"/>
<sequence length="39" mass="5031">FFYWVKNYFIMMIKISKVKLMENFSFYFMFSKQMLYQAH</sequence>